<dbReference type="PANTHER" id="PTHR45689">
    <property type="entry name" value="I[[H]] CHANNEL, ISOFORM E"/>
    <property type="match status" value="1"/>
</dbReference>
<dbReference type="GO" id="GO:0035725">
    <property type="term" value="P:sodium ion transmembrane transport"/>
    <property type="evidence" value="ECO:0007669"/>
    <property type="project" value="TreeGrafter"/>
</dbReference>
<dbReference type="CDD" id="cd00038">
    <property type="entry name" value="CAP_ED"/>
    <property type="match status" value="1"/>
</dbReference>
<dbReference type="GO" id="GO:0005249">
    <property type="term" value="F:voltage-gated potassium channel activity"/>
    <property type="evidence" value="ECO:0007669"/>
    <property type="project" value="TreeGrafter"/>
</dbReference>
<dbReference type="EMBL" id="JADGJQ010000020">
    <property type="protein sequence ID" value="KAJ3179659.1"/>
    <property type="molecule type" value="Genomic_DNA"/>
</dbReference>
<dbReference type="AlphaFoldDB" id="A0AAD5XT66"/>
<feature type="region of interest" description="Disordered" evidence="1">
    <location>
        <begin position="136"/>
        <end position="159"/>
    </location>
</feature>
<comment type="caution">
    <text evidence="4">The sequence shown here is derived from an EMBL/GenBank/DDBJ whole genome shotgun (WGS) entry which is preliminary data.</text>
</comment>
<feature type="transmembrane region" description="Helical" evidence="2">
    <location>
        <begin position="411"/>
        <end position="432"/>
    </location>
</feature>
<sequence>MSLSLLHAVLGESVELFNSSLKTFDQLEQQSNDLLSHLESARQIDTHAHRRSGYISNVGPSHRVFGDPGRVGTVLHSGVMAEDEARPGHEDFRDSNFVLPTSIFASEEQREVHKSEAGNLAATIQQLPTATANAKSEEARPMAPPPHLHNSPPASAIPSSLRGKKVQIPILTRLCQRLRAGIHPRNPWKQRWDFFMSITYWYAAIVLPIVMSFETAGQEMPGASLSLYYTVTWSLDTIISLFTLRLRPRETIPDNLGDSIRYRLTTLTFYIDLITLPPYENFLPLPDISTVQPQIYTFVRMLRVIMHLSENVGASPLYARFGRAIGKALNVGPAHGRIGFFLGWLLFYLHFNACLTFFIGQLSSYTHISWKSAEWVVPQPLFVQYSWSLLMAVANSWPFTSDIQPRDPFEAWVNTIFVVVGALMTGTVTGFIQASRVELDPSGREYKELVAQASEYLENKDTDPKIRVKVRHFLWLKFRGKCFDEGILEDMNPCLREEIAEASTHAMLKSVSFLNHPDVRIRAKLAIALKEDFFTPGDTVYTIGSRDASMYLIGSGSVELLSNGKRSTRTTGDHFGEHALLDDLPRQCTVKVLSACHLYALHRRDYLEVVRLHPELGALAEHR</sequence>
<dbReference type="SUPFAM" id="SSF81324">
    <property type="entry name" value="Voltage-gated potassium channels"/>
    <property type="match status" value="1"/>
</dbReference>
<keyword evidence="2" id="KW-0812">Transmembrane</keyword>
<evidence type="ECO:0000256" key="1">
    <source>
        <dbReference type="SAM" id="MobiDB-lite"/>
    </source>
</evidence>
<dbReference type="SUPFAM" id="SSF51206">
    <property type="entry name" value="cAMP-binding domain-like"/>
    <property type="match status" value="1"/>
</dbReference>
<reference evidence="4" key="1">
    <citation type="submission" date="2020-05" db="EMBL/GenBank/DDBJ databases">
        <title>Phylogenomic resolution of chytrid fungi.</title>
        <authorList>
            <person name="Stajich J.E."/>
            <person name="Amses K."/>
            <person name="Simmons R."/>
            <person name="Seto K."/>
            <person name="Myers J."/>
            <person name="Bonds A."/>
            <person name="Quandt C.A."/>
            <person name="Barry K."/>
            <person name="Liu P."/>
            <person name="Grigoriev I."/>
            <person name="Longcore J.E."/>
            <person name="James T.Y."/>
        </authorList>
    </citation>
    <scope>NUCLEOTIDE SEQUENCE</scope>
    <source>
        <strain evidence="4">JEL0379</strain>
    </source>
</reference>
<keyword evidence="2" id="KW-0472">Membrane</keyword>
<dbReference type="PROSITE" id="PS50042">
    <property type="entry name" value="CNMP_BINDING_3"/>
    <property type="match status" value="1"/>
</dbReference>
<keyword evidence="5" id="KW-1185">Reference proteome</keyword>
<dbReference type="InterPro" id="IPR018490">
    <property type="entry name" value="cNMP-bd_dom_sf"/>
</dbReference>
<dbReference type="GO" id="GO:0003254">
    <property type="term" value="P:regulation of membrane depolarization"/>
    <property type="evidence" value="ECO:0007669"/>
    <property type="project" value="TreeGrafter"/>
</dbReference>
<dbReference type="Proteomes" id="UP001212152">
    <property type="component" value="Unassembled WGS sequence"/>
</dbReference>
<feature type="transmembrane region" description="Helical" evidence="2">
    <location>
        <begin position="338"/>
        <end position="362"/>
    </location>
</feature>
<organism evidence="4 5">
    <name type="scientific">Geranomyces variabilis</name>
    <dbReference type="NCBI Taxonomy" id="109894"/>
    <lineage>
        <taxon>Eukaryota</taxon>
        <taxon>Fungi</taxon>
        <taxon>Fungi incertae sedis</taxon>
        <taxon>Chytridiomycota</taxon>
        <taxon>Chytridiomycota incertae sedis</taxon>
        <taxon>Chytridiomycetes</taxon>
        <taxon>Spizellomycetales</taxon>
        <taxon>Powellomycetaceae</taxon>
        <taxon>Geranomyces</taxon>
    </lineage>
</organism>
<dbReference type="Gene3D" id="1.10.287.630">
    <property type="entry name" value="Helix hairpin bin"/>
    <property type="match status" value="1"/>
</dbReference>
<keyword evidence="2" id="KW-1133">Transmembrane helix</keyword>
<dbReference type="Gene3D" id="2.60.120.10">
    <property type="entry name" value="Jelly Rolls"/>
    <property type="match status" value="1"/>
</dbReference>
<feature type="domain" description="Cyclic nucleotide-binding" evidence="3">
    <location>
        <begin position="513"/>
        <end position="610"/>
    </location>
</feature>
<dbReference type="PANTHER" id="PTHR45689:SF15">
    <property type="entry name" value="TETRAMERIC POTASSIUM-SELECTIVE CYCLIC NUCLEOTIDE GATED CHANNEL"/>
    <property type="match status" value="1"/>
</dbReference>
<protein>
    <submittedName>
        <fullName evidence="4">Anaphase-promoting complex subunit Hcn1</fullName>
    </submittedName>
</protein>
<dbReference type="GO" id="GO:0098855">
    <property type="term" value="C:HCN channel complex"/>
    <property type="evidence" value="ECO:0007669"/>
    <property type="project" value="TreeGrafter"/>
</dbReference>
<accession>A0AAD5XT66</accession>
<evidence type="ECO:0000259" key="3">
    <source>
        <dbReference type="PROSITE" id="PS50042"/>
    </source>
</evidence>
<proteinExistence type="predicted"/>
<dbReference type="InterPro" id="IPR051413">
    <property type="entry name" value="K/Na_HCN_channel"/>
</dbReference>
<dbReference type="InterPro" id="IPR000595">
    <property type="entry name" value="cNMP-bd_dom"/>
</dbReference>
<dbReference type="Pfam" id="PF00027">
    <property type="entry name" value="cNMP_binding"/>
    <property type="match status" value="1"/>
</dbReference>
<feature type="transmembrane region" description="Helical" evidence="2">
    <location>
        <begin position="225"/>
        <end position="244"/>
    </location>
</feature>
<evidence type="ECO:0000313" key="5">
    <source>
        <dbReference type="Proteomes" id="UP001212152"/>
    </source>
</evidence>
<feature type="transmembrane region" description="Helical" evidence="2">
    <location>
        <begin position="194"/>
        <end position="213"/>
    </location>
</feature>
<gene>
    <name evidence="4" type="primary">HCN1_1</name>
    <name evidence="4" type="ORF">HDU87_002865</name>
</gene>
<evidence type="ECO:0000256" key="2">
    <source>
        <dbReference type="SAM" id="Phobius"/>
    </source>
</evidence>
<feature type="transmembrane region" description="Helical" evidence="2">
    <location>
        <begin position="382"/>
        <end position="399"/>
    </location>
</feature>
<evidence type="ECO:0000313" key="4">
    <source>
        <dbReference type="EMBL" id="KAJ3179659.1"/>
    </source>
</evidence>
<name>A0AAD5XT66_9FUNG</name>
<dbReference type="SMART" id="SM00100">
    <property type="entry name" value="cNMP"/>
    <property type="match status" value="1"/>
</dbReference>
<dbReference type="InterPro" id="IPR014710">
    <property type="entry name" value="RmlC-like_jellyroll"/>
</dbReference>